<organism evidence="9 10">
    <name type="scientific">Microbacterium natoriense</name>
    <dbReference type="NCBI Taxonomy" id="284570"/>
    <lineage>
        <taxon>Bacteria</taxon>
        <taxon>Bacillati</taxon>
        <taxon>Actinomycetota</taxon>
        <taxon>Actinomycetes</taxon>
        <taxon>Micrococcales</taxon>
        <taxon>Microbacteriaceae</taxon>
        <taxon>Microbacterium</taxon>
    </lineage>
</organism>
<proteinExistence type="inferred from homology"/>
<sequence>MLLVGATALTIATAIASLGVGSHPLVPSGVVDALTSYDPANNEHLVVVASRLPRTVLGVVVGAALGISGALMQSLTRNSLADAGVLGVNAGASLLVVIGIAYFGVASVGGYIWLAFAGAALAAALVYSLGAAHHSATTPVRITLAGTAVAIAISGVTQMILMSNETAFQYFRFWAVGSLQGRGFDIMLPVTPFIVVGVVIALLLSHPLDTIALGDGSARSLGTRVTATRIAAAIAVVLLAGGATAAAGPIGFIGLAAAHIVRRVTGDTHRWLLPCSIAVGAALLIGADTVGRALAAPGELQSGIAAALLGSPLFIALVRSRQAGSL</sequence>
<comment type="caution">
    <text evidence="9">The sequence shown here is derived from an EMBL/GenBank/DDBJ whole genome shotgun (WGS) entry which is preliminary data.</text>
</comment>
<feature type="transmembrane region" description="Helical" evidence="8">
    <location>
        <begin position="271"/>
        <end position="291"/>
    </location>
</feature>
<dbReference type="GO" id="GO:0005886">
    <property type="term" value="C:plasma membrane"/>
    <property type="evidence" value="ECO:0007669"/>
    <property type="project" value="UniProtKB-SubCell"/>
</dbReference>
<dbReference type="GO" id="GO:0022857">
    <property type="term" value="F:transmembrane transporter activity"/>
    <property type="evidence" value="ECO:0007669"/>
    <property type="project" value="InterPro"/>
</dbReference>
<dbReference type="FunFam" id="1.10.3470.10:FF:000001">
    <property type="entry name" value="Vitamin B12 ABC transporter permease BtuC"/>
    <property type="match status" value="1"/>
</dbReference>
<keyword evidence="7 8" id="KW-0472">Membrane</keyword>
<feature type="transmembrane region" description="Helical" evidence="8">
    <location>
        <begin position="142"/>
        <end position="161"/>
    </location>
</feature>
<dbReference type="Proteomes" id="UP001244427">
    <property type="component" value="Unassembled WGS sequence"/>
</dbReference>
<dbReference type="Pfam" id="PF01032">
    <property type="entry name" value="FecCD"/>
    <property type="match status" value="1"/>
</dbReference>
<dbReference type="AlphaFoldDB" id="A0AAW8EVB8"/>
<evidence type="ECO:0000256" key="8">
    <source>
        <dbReference type="SAM" id="Phobius"/>
    </source>
</evidence>
<dbReference type="RefSeq" id="WP_307295053.1">
    <property type="nucleotide sequence ID" value="NZ_JAUSXV010000001.1"/>
</dbReference>
<dbReference type="EMBL" id="JAUSXV010000001">
    <property type="protein sequence ID" value="MDQ0647271.1"/>
    <property type="molecule type" value="Genomic_DNA"/>
</dbReference>
<keyword evidence="5 8" id="KW-0812">Transmembrane</keyword>
<keyword evidence="6 8" id="KW-1133">Transmembrane helix</keyword>
<feature type="transmembrane region" description="Helical" evidence="8">
    <location>
        <begin position="226"/>
        <end position="259"/>
    </location>
</feature>
<gene>
    <name evidence="9" type="ORF">QFZ53_001467</name>
</gene>
<feature type="transmembrane region" description="Helical" evidence="8">
    <location>
        <begin position="186"/>
        <end position="205"/>
    </location>
</feature>
<protein>
    <submittedName>
        <fullName evidence="9">Iron complex transport system permease protein</fullName>
    </submittedName>
</protein>
<dbReference type="CDD" id="cd06550">
    <property type="entry name" value="TM_ABC_iron-siderophores_like"/>
    <property type="match status" value="1"/>
</dbReference>
<keyword evidence="3" id="KW-0813">Transport</keyword>
<feature type="transmembrane region" description="Helical" evidence="8">
    <location>
        <begin position="111"/>
        <end position="130"/>
    </location>
</feature>
<evidence type="ECO:0000256" key="6">
    <source>
        <dbReference type="ARBA" id="ARBA00022989"/>
    </source>
</evidence>
<feature type="transmembrane region" description="Helical" evidence="8">
    <location>
        <begin position="83"/>
        <end position="105"/>
    </location>
</feature>
<keyword evidence="4" id="KW-1003">Cell membrane</keyword>
<dbReference type="PANTHER" id="PTHR30472">
    <property type="entry name" value="FERRIC ENTEROBACTIN TRANSPORT SYSTEM PERMEASE PROTEIN"/>
    <property type="match status" value="1"/>
</dbReference>
<dbReference type="PANTHER" id="PTHR30472:SF1">
    <property type="entry name" value="FE(3+) DICITRATE TRANSPORT SYSTEM PERMEASE PROTEIN FECC-RELATED"/>
    <property type="match status" value="1"/>
</dbReference>
<reference evidence="9 10" key="1">
    <citation type="submission" date="2023-07" db="EMBL/GenBank/DDBJ databases">
        <title>Comparative genomics of wheat-associated soil bacteria to identify genetic determinants of phenazine resistance.</title>
        <authorList>
            <person name="Mouncey N."/>
        </authorList>
    </citation>
    <scope>NUCLEOTIDE SEQUENCE [LARGE SCALE GENOMIC DNA]</scope>
    <source>
        <strain evidence="9 10">W4I9-1</strain>
    </source>
</reference>
<dbReference type="GO" id="GO:0033214">
    <property type="term" value="P:siderophore-iron import into cell"/>
    <property type="evidence" value="ECO:0007669"/>
    <property type="project" value="TreeGrafter"/>
</dbReference>
<evidence type="ECO:0000256" key="5">
    <source>
        <dbReference type="ARBA" id="ARBA00022692"/>
    </source>
</evidence>
<evidence type="ECO:0000256" key="7">
    <source>
        <dbReference type="ARBA" id="ARBA00023136"/>
    </source>
</evidence>
<evidence type="ECO:0000313" key="10">
    <source>
        <dbReference type="Proteomes" id="UP001244427"/>
    </source>
</evidence>
<evidence type="ECO:0000256" key="1">
    <source>
        <dbReference type="ARBA" id="ARBA00004651"/>
    </source>
</evidence>
<comment type="subcellular location">
    <subcellularLocation>
        <location evidence="1">Cell membrane</location>
        <topology evidence="1">Multi-pass membrane protein</topology>
    </subcellularLocation>
</comment>
<evidence type="ECO:0000256" key="2">
    <source>
        <dbReference type="ARBA" id="ARBA00007935"/>
    </source>
</evidence>
<evidence type="ECO:0000256" key="4">
    <source>
        <dbReference type="ARBA" id="ARBA00022475"/>
    </source>
</evidence>
<dbReference type="SUPFAM" id="SSF81345">
    <property type="entry name" value="ABC transporter involved in vitamin B12 uptake, BtuC"/>
    <property type="match status" value="1"/>
</dbReference>
<evidence type="ECO:0000313" key="9">
    <source>
        <dbReference type="EMBL" id="MDQ0647271.1"/>
    </source>
</evidence>
<dbReference type="Gene3D" id="1.10.3470.10">
    <property type="entry name" value="ABC transporter involved in vitamin B12 uptake, BtuC"/>
    <property type="match status" value="1"/>
</dbReference>
<dbReference type="InterPro" id="IPR000522">
    <property type="entry name" value="ABC_transptr_permease_BtuC"/>
</dbReference>
<keyword evidence="10" id="KW-1185">Reference proteome</keyword>
<accession>A0AAW8EVB8</accession>
<comment type="similarity">
    <text evidence="2">Belongs to the binding-protein-dependent transport system permease family. FecCD subfamily.</text>
</comment>
<feature type="transmembrane region" description="Helical" evidence="8">
    <location>
        <begin position="52"/>
        <end position="71"/>
    </location>
</feature>
<dbReference type="InterPro" id="IPR037294">
    <property type="entry name" value="ABC_BtuC-like"/>
</dbReference>
<evidence type="ECO:0000256" key="3">
    <source>
        <dbReference type="ARBA" id="ARBA00022448"/>
    </source>
</evidence>
<name>A0AAW8EVB8_9MICO</name>